<dbReference type="InterPro" id="IPR037069">
    <property type="entry name" value="AcylCoA_DH/ox_N_sf"/>
</dbReference>
<comment type="cofactor">
    <cofactor evidence="1">
        <name>FAD</name>
        <dbReference type="ChEBI" id="CHEBI:57692"/>
    </cofactor>
</comment>
<evidence type="ECO:0000259" key="7">
    <source>
        <dbReference type="Pfam" id="PF02770"/>
    </source>
</evidence>
<evidence type="ECO:0000256" key="1">
    <source>
        <dbReference type="ARBA" id="ARBA00001974"/>
    </source>
</evidence>
<protein>
    <recommendedName>
        <fullName evidence="10">Acyl-CoA dehydrogenase</fullName>
    </recommendedName>
</protein>
<feature type="domain" description="Acyl-CoA oxidase/dehydrogenase middle" evidence="7">
    <location>
        <begin position="122"/>
        <end position="217"/>
    </location>
</feature>
<dbReference type="InterPro" id="IPR046373">
    <property type="entry name" value="Acyl-CoA_Oxase/DH_mid-dom_sf"/>
</dbReference>
<evidence type="ECO:0000259" key="8">
    <source>
        <dbReference type="Pfam" id="PF02771"/>
    </source>
</evidence>
<keyword evidence="4" id="KW-0274">FAD</keyword>
<dbReference type="InterPro" id="IPR013786">
    <property type="entry name" value="AcylCoA_DH/ox_N"/>
</dbReference>
<dbReference type="InterPro" id="IPR009100">
    <property type="entry name" value="AcylCoA_DH/oxidase_NM_dom_sf"/>
</dbReference>
<comment type="caution">
    <text evidence="9">The sequence shown here is derived from an EMBL/GenBank/DDBJ whole genome shotgun (WGS) entry which is preliminary data.</text>
</comment>
<feature type="domain" description="Acyl-CoA dehydrogenase/oxidase C-terminal" evidence="6">
    <location>
        <begin position="229"/>
        <end position="375"/>
    </location>
</feature>
<dbReference type="Gene3D" id="1.10.540.10">
    <property type="entry name" value="Acyl-CoA dehydrogenase/oxidase, N-terminal domain"/>
    <property type="match status" value="1"/>
</dbReference>
<sequence>MDFDFNEEQKMIQETIHKFAKEEIAPVASENDKKAQFPRDLFKKLADLGFMGTPIPEEYGGAGFDFISHAIVAEEIGRVDSSLRGTYSVQVSLVELPILKFGNEEQKKKYLPKLTSGEWIGCFGLTEPNSGSDPASMTSTAKEEKDHYVLNGQKTWITNAGIADVAVVYAKTDKEAGAKGISAFLVEKGMEGFSTNDLHDKLGLRASNTGEIILENCRVPKENVLGEVNKGFKVAMGTLDSGRFTVAAGCVGSAQGCIDICKEYAKQRIQFGKPIASFQLVQQMIADMVVECEAGRLLVYRAGDMKNKGLPNTRETCIAKYYCSEMVNRVAYKAVQIHGGYGFSGEYDVERFYRDARINTLYEGTSQIQQLIIGAIELGIKAFV</sequence>
<dbReference type="InterPro" id="IPR006091">
    <property type="entry name" value="Acyl-CoA_Oxase/DH_mid-dom"/>
</dbReference>
<dbReference type="Pfam" id="PF02771">
    <property type="entry name" value="Acyl-CoA_dh_N"/>
    <property type="match status" value="1"/>
</dbReference>
<keyword evidence="5" id="KW-0560">Oxidoreductase</keyword>
<evidence type="ECO:0000256" key="3">
    <source>
        <dbReference type="ARBA" id="ARBA00022630"/>
    </source>
</evidence>
<dbReference type="Gene3D" id="1.20.140.10">
    <property type="entry name" value="Butyryl-CoA Dehydrogenase, subunit A, domain 3"/>
    <property type="match status" value="1"/>
</dbReference>
<dbReference type="FunFam" id="1.10.540.10:FF:000002">
    <property type="entry name" value="Acyl-CoA dehydrogenase FadE19"/>
    <property type="match status" value="1"/>
</dbReference>
<evidence type="ECO:0000256" key="5">
    <source>
        <dbReference type="ARBA" id="ARBA00023002"/>
    </source>
</evidence>
<dbReference type="GO" id="GO:0003995">
    <property type="term" value="F:acyl-CoA dehydrogenase activity"/>
    <property type="evidence" value="ECO:0007669"/>
    <property type="project" value="InterPro"/>
</dbReference>
<dbReference type="PANTHER" id="PTHR43884">
    <property type="entry name" value="ACYL-COA DEHYDROGENASE"/>
    <property type="match status" value="1"/>
</dbReference>
<dbReference type="PROSITE" id="PS00073">
    <property type="entry name" value="ACYL_COA_DH_2"/>
    <property type="match status" value="1"/>
</dbReference>
<dbReference type="InterPro" id="IPR009075">
    <property type="entry name" value="AcylCo_DH/oxidase_C"/>
</dbReference>
<comment type="similarity">
    <text evidence="2">Belongs to the acyl-CoA dehydrogenase family.</text>
</comment>
<dbReference type="InterPro" id="IPR006089">
    <property type="entry name" value="Acyl-CoA_DH_CS"/>
</dbReference>
<dbReference type="PIRSF" id="PIRSF016578">
    <property type="entry name" value="HsaA"/>
    <property type="match status" value="1"/>
</dbReference>
<dbReference type="FunFam" id="2.40.110.10:FF:000001">
    <property type="entry name" value="Acyl-CoA dehydrogenase, mitochondrial"/>
    <property type="match status" value="1"/>
</dbReference>
<dbReference type="FunFam" id="1.20.140.10:FF:000011">
    <property type="entry name" value="Medium-chain specific acyl-CoA dehydrogenase, mitochondrial"/>
    <property type="match status" value="1"/>
</dbReference>
<accession>A0A0F9LR48</accession>
<dbReference type="SUPFAM" id="SSF56645">
    <property type="entry name" value="Acyl-CoA dehydrogenase NM domain-like"/>
    <property type="match status" value="1"/>
</dbReference>
<organism evidence="9">
    <name type="scientific">marine sediment metagenome</name>
    <dbReference type="NCBI Taxonomy" id="412755"/>
    <lineage>
        <taxon>unclassified sequences</taxon>
        <taxon>metagenomes</taxon>
        <taxon>ecological metagenomes</taxon>
    </lineage>
</organism>
<evidence type="ECO:0000256" key="4">
    <source>
        <dbReference type="ARBA" id="ARBA00022827"/>
    </source>
</evidence>
<dbReference type="AlphaFoldDB" id="A0A0F9LR48"/>
<evidence type="ECO:0000259" key="6">
    <source>
        <dbReference type="Pfam" id="PF00441"/>
    </source>
</evidence>
<reference evidence="9" key="1">
    <citation type="journal article" date="2015" name="Nature">
        <title>Complex archaea that bridge the gap between prokaryotes and eukaryotes.</title>
        <authorList>
            <person name="Spang A."/>
            <person name="Saw J.H."/>
            <person name="Jorgensen S.L."/>
            <person name="Zaremba-Niedzwiedzka K."/>
            <person name="Martijn J."/>
            <person name="Lind A.E."/>
            <person name="van Eijk R."/>
            <person name="Schleper C."/>
            <person name="Guy L."/>
            <person name="Ettema T.J."/>
        </authorList>
    </citation>
    <scope>NUCLEOTIDE SEQUENCE</scope>
</reference>
<keyword evidence="3" id="KW-0285">Flavoprotein</keyword>
<dbReference type="GO" id="GO:0050660">
    <property type="term" value="F:flavin adenine dinucleotide binding"/>
    <property type="evidence" value="ECO:0007669"/>
    <property type="project" value="InterPro"/>
</dbReference>
<proteinExistence type="inferred from homology"/>
<dbReference type="EMBL" id="LAZR01011853">
    <property type="protein sequence ID" value="KKM57238.1"/>
    <property type="molecule type" value="Genomic_DNA"/>
</dbReference>
<dbReference type="PROSITE" id="PS00072">
    <property type="entry name" value="ACYL_COA_DH_1"/>
    <property type="match status" value="1"/>
</dbReference>
<dbReference type="SUPFAM" id="SSF47203">
    <property type="entry name" value="Acyl-CoA dehydrogenase C-terminal domain-like"/>
    <property type="match status" value="1"/>
</dbReference>
<feature type="domain" description="Acyl-CoA dehydrogenase/oxidase N-terminal" evidence="8">
    <location>
        <begin position="6"/>
        <end position="118"/>
    </location>
</feature>
<evidence type="ECO:0008006" key="10">
    <source>
        <dbReference type="Google" id="ProtNLM"/>
    </source>
</evidence>
<dbReference type="PANTHER" id="PTHR43884:SF12">
    <property type="entry name" value="ISOVALERYL-COA DEHYDROGENASE, MITOCHONDRIAL-RELATED"/>
    <property type="match status" value="1"/>
</dbReference>
<dbReference type="Gene3D" id="2.40.110.10">
    <property type="entry name" value="Butyryl-CoA Dehydrogenase, subunit A, domain 2"/>
    <property type="match status" value="1"/>
</dbReference>
<dbReference type="InterPro" id="IPR036250">
    <property type="entry name" value="AcylCo_DH-like_C"/>
</dbReference>
<name>A0A0F9LR48_9ZZZZ</name>
<dbReference type="Pfam" id="PF02770">
    <property type="entry name" value="Acyl-CoA_dh_M"/>
    <property type="match status" value="1"/>
</dbReference>
<evidence type="ECO:0000313" key="9">
    <source>
        <dbReference type="EMBL" id="KKM57238.1"/>
    </source>
</evidence>
<evidence type="ECO:0000256" key="2">
    <source>
        <dbReference type="ARBA" id="ARBA00009347"/>
    </source>
</evidence>
<gene>
    <name evidence="9" type="ORF">LCGC14_1550780</name>
</gene>
<dbReference type="Pfam" id="PF00441">
    <property type="entry name" value="Acyl-CoA_dh_1"/>
    <property type="match status" value="1"/>
</dbReference>